<feature type="transmembrane region" description="Helical" evidence="1">
    <location>
        <begin position="27"/>
        <end position="54"/>
    </location>
</feature>
<evidence type="ECO:0000256" key="1">
    <source>
        <dbReference type="SAM" id="Phobius"/>
    </source>
</evidence>
<dbReference type="Proteomes" id="UP000004123">
    <property type="component" value="Unassembled WGS sequence"/>
</dbReference>
<proteinExistence type="predicted"/>
<dbReference type="HOGENOM" id="CLU_2975557_0_0_10"/>
<dbReference type="STRING" id="997353.HMPREF9144_2391"/>
<keyword evidence="1" id="KW-1133">Transmembrane helix</keyword>
<keyword evidence="1" id="KW-0472">Membrane</keyword>
<accession>F9DL49</accession>
<dbReference type="EMBL" id="AFPY01000112">
    <property type="protein sequence ID" value="EGQ13667.1"/>
    <property type="molecule type" value="Genomic_DNA"/>
</dbReference>
<gene>
    <name evidence="2" type="primary">amt</name>
    <name evidence="2" type="ORF">HMPREF9144_2391</name>
</gene>
<keyword evidence="1" id="KW-0812">Transmembrane</keyword>
<evidence type="ECO:0000313" key="3">
    <source>
        <dbReference type="Proteomes" id="UP000004123"/>
    </source>
</evidence>
<organism evidence="2 3">
    <name type="scientific">Prevotella pallens ATCC 700821</name>
    <dbReference type="NCBI Taxonomy" id="997353"/>
    <lineage>
        <taxon>Bacteria</taxon>
        <taxon>Pseudomonadati</taxon>
        <taxon>Bacteroidota</taxon>
        <taxon>Bacteroidia</taxon>
        <taxon>Bacteroidales</taxon>
        <taxon>Prevotellaceae</taxon>
        <taxon>Prevotella</taxon>
    </lineage>
</organism>
<sequence length="58" mass="6856">MQPFCIDTFFFFICEISVLYSTYNYTFIYYNSIFILFAVILTFPTKVLCINALAGREE</sequence>
<comment type="caution">
    <text evidence="2">The sequence shown here is derived from an EMBL/GenBank/DDBJ whole genome shotgun (WGS) entry which is preliminary data.</text>
</comment>
<evidence type="ECO:0000313" key="2">
    <source>
        <dbReference type="EMBL" id="EGQ13667.1"/>
    </source>
</evidence>
<dbReference type="AlphaFoldDB" id="F9DL49"/>
<reference evidence="2 3" key="1">
    <citation type="submission" date="2011-04" db="EMBL/GenBank/DDBJ databases">
        <authorList>
            <person name="Muzny D."/>
            <person name="Qin X."/>
            <person name="Deng J."/>
            <person name="Jiang H."/>
            <person name="Liu Y."/>
            <person name="Qu J."/>
            <person name="Song X.-Z."/>
            <person name="Zhang L."/>
            <person name="Thornton R."/>
            <person name="Coyle M."/>
            <person name="Francisco L."/>
            <person name="Jackson L."/>
            <person name="Javaid M."/>
            <person name="Korchina V."/>
            <person name="Kovar C."/>
            <person name="Mata R."/>
            <person name="Mathew T."/>
            <person name="Ngo R."/>
            <person name="Nguyen L."/>
            <person name="Nguyen N."/>
            <person name="Okwuonu G."/>
            <person name="Ongeri F."/>
            <person name="Pham C."/>
            <person name="Simmons D."/>
            <person name="Wilczek-Boney K."/>
            <person name="Hale W."/>
            <person name="Jakkamsetti A."/>
            <person name="Pham P."/>
            <person name="Ruth R."/>
            <person name="San Lucas F."/>
            <person name="Warren J."/>
            <person name="Zhang J."/>
            <person name="Zhao Z."/>
            <person name="Zhou C."/>
            <person name="Zhu D."/>
            <person name="Lee S."/>
            <person name="Bess C."/>
            <person name="Blankenburg K."/>
            <person name="Forbes L."/>
            <person name="Fu Q."/>
            <person name="Gubbala S."/>
            <person name="Hirani K."/>
            <person name="Jayaseelan J.C."/>
            <person name="Lara F."/>
            <person name="Munidasa M."/>
            <person name="Palculict T."/>
            <person name="Patil S."/>
            <person name="Pu L.-L."/>
            <person name="Saada N."/>
            <person name="Tang L."/>
            <person name="Weissenberger G."/>
            <person name="Zhu Y."/>
            <person name="Hemphill L."/>
            <person name="Shang Y."/>
            <person name="Youmans B."/>
            <person name="Ayvaz T."/>
            <person name="Ross M."/>
            <person name="Santibanez J."/>
            <person name="Aqrawi P."/>
            <person name="Gross S."/>
            <person name="Joshi V."/>
            <person name="Fowler G."/>
            <person name="Nazareth L."/>
            <person name="Reid J."/>
            <person name="Worley K."/>
            <person name="Petrosino J."/>
            <person name="Highlander S."/>
            <person name="Gibbs R."/>
        </authorList>
    </citation>
    <scope>NUCLEOTIDE SEQUENCE [LARGE SCALE GENOMIC DNA]</scope>
    <source>
        <strain evidence="2 3">ATCC 700821</strain>
    </source>
</reference>
<protein>
    <submittedName>
        <fullName evidence="2">AMT family ammonium or ammonia transporter</fullName>
    </submittedName>
</protein>
<name>F9DL49_9BACT</name>